<feature type="transmembrane region" description="Helical" evidence="10">
    <location>
        <begin position="83"/>
        <end position="107"/>
    </location>
</feature>
<feature type="transmembrane region" description="Helical" evidence="10">
    <location>
        <begin position="146"/>
        <end position="168"/>
    </location>
</feature>
<keyword evidence="4 10" id="KW-0812">Transmembrane</keyword>
<dbReference type="PANTHER" id="PTHR21137">
    <property type="entry name" value="ODORANT RECEPTOR"/>
    <property type="match status" value="1"/>
</dbReference>
<evidence type="ECO:0000256" key="4">
    <source>
        <dbReference type="ARBA" id="ARBA00022692"/>
    </source>
</evidence>
<reference evidence="11" key="1">
    <citation type="submission" date="2021-01" db="UniProtKB">
        <authorList>
            <consortium name="EnsemblMetazoa"/>
        </authorList>
    </citation>
    <scope>IDENTIFICATION</scope>
    <source>
        <strain evidence="11">DH4</strain>
    </source>
</reference>
<name>A0A7M7MSD4_APIME</name>
<accession>A0A8B8HBU5</accession>
<evidence type="ECO:0000256" key="8">
    <source>
        <dbReference type="ARBA" id="ARBA00023170"/>
    </source>
</evidence>
<dbReference type="GO" id="GO:0005886">
    <property type="term" value="C:plasma membrane"/>
    <property type="evidence" value="ECO:0007669"/>
    <property type="project" value="UniProtKB-SubCell"/>
</dbReference>
<dbReference type="InterPro" id="IPR004117">
    <property type="entry name" value="7tm6_olfct_rcpt"/>
</dbReference>
<sequence length="440" mass="52215">MKPRYSRMILRVLYDSLYLTRNMDVFDKYYHTYRIVLKIIGLWPYNNSVYVWIQRLCISALFLGNIIFQILSLIRSEITLRNCILILSTTCPLIIILLRYISFIIFFPMVKLLFHHICVEENAVQDLIEIQIRMKYIGNSRHMIEILLRVTFLTITLFSIFLLYFVTMDFIMPLNEFHRHILLYVTLFSVNRTIYFYILYLNFLFVITFGLLSLICTESIVGLYSYHTGMLFKIISYRIRKIITYLTMFNVSSKQIDSKLAELHRVVDIHNQAIGIIINNSGKQFMMPTLLIVMSMAINLHRVVNAITIKKDQLEILITLIIFANHLMIMFLCNYNGQILINSNEEFFHELYIPVWYFVPLKVQKILLLIMIRSSMACIFHIFGVFIPCYVGFTTVICLNKDIIILIQTNKNYFISDVEHFILIFYFDILDNTKKYDNKE</sequence>
<dbReference type="CTD" id="111556127"/>
<feature type="transmembrane region" description="Helical" evidence="10">
    <location>
        <begin position="366"/>
        <end position="393"/>
    </location>
</feature>
<dbReference type="GO" id="GO:0007165">
    <property type="term" value="P:signal transduction"/>
    <property type="evidence" value="ECO:0007669"/>
    <property type="project" value="UniProtKB-KW"/>
</dbReference>
<keyword evidence="3 10" id="KW-0716">Sensory transduction</keyword>
<keyword evidence="6 10" id="KW-1133">Transmembrane helix</keyword>
<dbReference type="RefSeq" id="XP_026300304.1">
    <property type="nucleotide sequence ID" value="XM_026444519.1"/>
</dbReference>
<dbReference type="GeneID" id="100577921"/>
<evidence type="ECO:0000313" key="12">
    <source>
        <dbReference type="Proteomes" id="UP000005203"/>
    </source>
</evidence>
<evidence type="ECO:0000256" key="3">
    <source>
        <dbReference type="ARBA" id="ARBA00022606"/>
    </source>
</evidence>
<evidence type="ECO:0000313" key="13">
    <source>
        <dbReference type="RefSeq" id="XP_026300304.1"/>
    </source>
</evidence>
<evidence type="ECO:0000256" key="10">
    <source>
        <dbReference type="RuleBase" id="RU351113"/>
    </source>
</evidence>
<proteinExistence type="inferred from homology"/>
<dbReference type="Proteomes" id="UP000005203">
    <property type="component" value="Linkage group LG13"/>
</dbReference>
<keyword evidence="5 10" id="KW-0552">Olfaction</keyword>
<evidence type="ECO:0000313" key="11">
    <source>
        <dbReference type="EnsemblMetazoa" id="XP_026300304"/>
    </source>
</evidence>
<reference evidence="13" key="2">
    <citation type="submission" date="2025-04" db="UniProtKB">
        <authorList>
            <consortium name="RefSeq"/>
        </authorList>
    </citation>
    <scope>IDENTIFICATION</scope>
    <source>
        <strain evidence="13">DH4</strain>
        <tissue evidence="13">Whole body</tissue>
    </source>
</reference>
<feature type="transmembrane region" description="Helical" evidence="10">
    <location>
        <begin position="52"/>
        <end position="71"/>
    </location>
</feature>
<evidence type="ECO:0000256" key="9">
    <source>
        <dbReference type="ARBA" id="ARBA00023224"/>
    </source>
</evidence>
<dbReference type="GO" id="GO:0005549">
    <property type="term" value="F:odorant binding"/>
    <property type="evidence" value="ECO:0007669"/>
    <property type="project" value="InterPro"/>
</dbReference>
<feature type="transmembrane region" description="Helical" evidence="10">
    <location>
        <begin position="285"/>
        <end position="304"/>
    </location>
</feature>
<dbReference type="EnsemblMetazoa" id="XM_026444519">
    <property type="protein sequence ID" value="XP_026300304"/>
    <property type="gene ID" value="GeneID_100577921"/>
</dbReference>
<feature type="transmembrane region" description="Helical" evidence="10">
    <location>
        <begin position="316"/>
        <end position="335"/>
    </location>
</feature>
<keyword evidence="7 10" id="KW-0472">Membrane</keyword>
<dbReference type="Pfam" id="PF02949">
    <property type="entry name" value="7tm_6"/>
    <property type="match status" value="1"/>
</dbReference>
<dbReference type="OrthoDB" id="7597826at2759"/>
<dbReference type="PANTHER" id="PTHR21137:SF35">
    <property type="entry name" value="ODORANT RECEPTOR 19A-RELATED"/>
    <property type="match status" value="1"/>
</dbReference>
<dbReference type="SMR" id="A0A7M7MSD4"/>
<evidence type="ECO:0000256" key="6">
    <source>
        <dbReference type="ARBA" id="ARBA00022989"/>
    </source>
</evidence>
<feature type="transmembrane region" description="Helical" evidence="10">
    <location>
        <begin position="204"/>
        <end position="226"/>
    </location>
</feature>
<dbReference type="GO" id="GO:0004984">
    <property type="term" value="F:olfactory receptor activity"/>
    <property type="evidence" value="ECO:0007669"/>
    <property type="project" value="InterPro"/>
</dbReference>
<organism evidence="11">
    <name type="scientific">Apis mellifera</name>
    <name type="common">Honeybee</name>
    <dbReference type="NCBI Taxonomy" id="7460"/>
    <lineage>
        <taxon>Eukaryota</taxon>
        <taxon>Metazoa</taxon>
        <taxon>Ecdysozoa</taxon>
        <taxon>Arthropoda</taxon>
        <taxon>Hexapoda</taxon>
        <taxon>Insecta</taxon>
        <taxon>Pterygota</taxon>
        <taxon>Neoptera</taxon>
        <taxon>Endopterygota</taxon>
        <taxon>Hymenoptera</taxon>
        <taxon>Apocrita</taxon>
        <taxon>Aculeata</taxon>
        <taxon>Apoidea</taxon>
        <taxon>Anthophila</taxon>
        <taxon>Apidae</taxon>
        <taxon>Apis</taxon>
    </lineage>
</organism>
<evidence type="ECO:0000256" key="5">
    <source>
        <dbReference type="ARBA" id="ARBA00022725"/>
    </source>
</evidence>
<evidence type="ECO:0000256" key="1">
    <source>
        <dbReference type="ARBA" id="ARBA00004651"/>
    </source>
</evidence>
<protein>
    <recommendedName>
        <fullName evidence="10">Odorant receptor</fullName>
    </recommendedName>
</protein>
<keyword evidence="9 10" id="KW-0807">Transducer</keyword>
<keyword evidence="8 10" id="KW-0675">Receptor</keyword>
<keyword evidence="2" id="KW-1003">Cell membrane</keyword>
<evidence type="ECO:0000256" key="7">
    <source>
        <dbReference type="ARBA" id="ARBA00023136"/>
    </source>
</evidence>
<gene>
    <name evidence="13" type="primary">Or131</name>
</gene>
<dbReference type="AlphaFoldDB" id="A0A7M7MSD4"/>
<comment type="similarity">
    <text evidence="10">Belongs to the insect chemoreceptor superfamily. Heteromeric odorant receptor channel (TC 1.A.69) family.</text>
</comment>
<keyword evidence="12" id="KW-1185">Reference proteome</keyword>
<accession>A0A7M7MSD4</accession>
<comment type="subcellular location">
    <subcellularLocation>
        <location evidence="1 10">Cell membrane</location>
        <topology evidence="1 10">Multi-pass membrane protein</topology>
    </subcellularLocation>
</comment>
<evidence type="ECO:0000256" key="2">
    <source>
        <dbReference type="ARBA" id="ARBA00022475"/>
    </source>
</evidence>